<dbReference type="RefSeq" id="WP_045624668.1">
    <property type="nucleotide sequence ID" value="NZ_BAYM01000009.1"/>
</dbReference>
<comment type="caution">
    <text evidence="2">The sequence shown here is derived from an EMBL/GenBank/DDBJ whole genome shotgun (WGS) entry which is preliminary data.</text>
</comment>
<accession>A0A0C9PUD2</accession>
<dbReference type="EMBL" id="BAYM01000009">
    <property type="protein sequence ID" value="GAN35624.1"/>
    <property type="molecule type" value="Genomic_DNA"/>
</dbReference>
<sequence length="67" mass="7761">MNGPDTLSEAHFIGLIIVLIGFYFALFGHRHHWVHWLIDPDKPGSNLWWAAVFIIIGALMMMVRKMQ</sequence>
<evidence type="ECO:0000313" key="3">
    <source>
        <dbReference type="Proteomes" id="UP000032552"/>
    </source>
</evidence>
<keyword evidence="1" id="KW-1133">Transmembrane helix</keyword>
<organism evidence="2 3">
    <name type="scientific">Lacticaseibacillus paracasei NRIC 0644</name>
    <dbReference type="NCBI Taxonomy" id="1435038"/>
    <lineage>
        <taxon>Bacteria</taxon>
        <taxon>Bacillati</taxon>
        <taxon>Bacillota</taxon>
        <taxon>Bacilli</taxon>
        <taxon>Lactobacillales</taxon>
        <taxon>Lactobacillaceae</taxon>
        <taxon>Lacticaseibacillus</taxon>
    </lineage>
</organism>
<protein>
    <submittedName>
        <fullName evidence="2">Uncharacterized protein</fullName>
    </submittedName>
</protein>
<name>A0A0C9PUD2_LACPA</name>
<keyword evidence="1" id="KW-0472">Membrane</keyword>
<feature type="transmembrane region" description="Helical" evidence="1">
    <location>
        <begin position="46"/>
        <end position="63"/>
    </location>
</feature>
<proteinExistence type="predicted"/>
<gene>
    <name evidence="2" type="ORF">LC0644_0213</name>
</gene>
<evidence type="ECO:0000313" key="2">
    <source>
        <dbReference type="EMBL" id="GAN35624.1"/>
    </source>
</evidence>
<dbReference type="AlphaFoldDB" id="A0A0C9PUD2"/>
<dbReference type="Proteomes" id="UP000032552">
    <property type="component" value="Unassembled WGS sequence"/>
</dbReference>
<reference evidence="3" key="1">
    <citation type="submission" date="2014-05" db="EMBL/GenBank/DDBJ databases">
        <title>Whole genome sequencing of Lactobacillus casei NRIC0644.</title>
        <authorList>
            <person name="Atarashi H."/>
            <person name="Yoshida Y."/>
            <person name="Fujimura S."/>
            <person name="Tanaka N."/>
            <person name="Shiwa Y."/>
            <person name="Yoshikawa H."/>
            <person name="Okada S."/>
            <person name="Nakagawa J."/>
        </authorList>
    </citation>
    <scope>NUCLEOTIDE SEQUENCE [LARGE SCALE GENOMIC DNA]</scope>
    <source>
        <strain evidence="3">NRIC0644</strain>
    </source>
</reference>
<keyword evidence="1" id="KW-0812">Transmembrane</keyword>
<feature type="transmembrane region" description="Helical" evidence="1">
    <location>
        <begin position="7"/>
        <end position="26"/>
    </location>
</feature>
<evidence type="ECO:0000256" key="1">
    <source>
        <dbReference type="SAM" id="Phobius"/>
    </source>
</evidence>